<keyword evidence="2" id="KW-1185">Reference proteome</keyword>
<reference evidence="1 2" key="1">
    <citation type="journal article" date="2020" name="Microb. Ecol.">
        <title>Ecogenomics of the Marine Benthic Filamentous Cyanobacterium Adonisia.</title>
        <authorList>
            <person name="Walter J.M."/>
            <person name="Coutinho F.H."/>
            <person name="Leomil L."/>
            <person name="Hargreaves P.I."/>
            <person name="Campeao M.E."/>
            <person name="Vieira V.V."/>
            <person name="Silva B.S."/>
            <person name="Fistarol G.O."/>
            <person name="Salomon P.S."/>
            <person name="Sawabe T."/>
            <person name="Mino S."/>
            <person name="Hosokawa M."/>
            <person name="Miyashita H."/>
            <person name="Maruyama F."/>
            <person name="van Verk M.C."/>
            <person name="Dutilh B.E."/>
            <person name="Thompson C.C."/>
            <person name="Thompson F.L."/>
        </authorList>
    </citation>
    <scope>NUCLEOTIDE SEQUENCE [LARGE SCALE GENOMIC DNA]</scope>
    <source>
        <strain evidence="1 2">CCMR0081</strain>
    </source>
</reference>
<dbReference type="Proteomes" id="UP000481033">
    <property type="component" value="Unassembled WGS sequence"/>
</dbReference>
<sequence>MYKQLPTHPAFTMFNTSQFVGKDLEVLVRTALTHGELAPGIALAVERYRSKSSLTVVEQRQLQILDSAISDGCVVAVQVQSAKR</sequence>
<dbReference type="EMBL" id="QXHD01000004">
    <property type="protein sequence ID" value="NEZ54912.1"/>
    <property type="molecule type" value="Genomic_DNA"/>
</dbReference>
<evidence type="ECO:0000313" key="1">
    <source>
        <dbReference type="EMBL" id="NEZ54912.1"/>
    </source>
</evidence>
<comment type="caution">
    <text evidence="1">The sequence shown here is derived from an EMBL/GenBank/DDBJ whole genome shotgun (WGS) entry which is preliminary data.</text>
</comment>
<organism evidence="1 2">
    <name type="scientific">Adonisia turfae CCMR0081</name>
    <dbReference type="NCBI Taxonomy" id="2292702"/>
    <lineage>
        <taxon>Bacteria</taxon>
        <taxon>Bacillati</taxon>
        <taxon>Cyanobacteriota</taxon>
        <taxon>Adonisia</taxon>
        <taxon>Adonisia turfae</taxon>
    </lineage>
</organism>
<gene>
    <name evidence="1" type="ORF">DXZ20_04235</name>
</gene>
<proteinExistence type="predicted"/>
<dbReference type="AlphaFoldDB" id="A0A6M0RGQ4"/>
<accession>A0A6M0RGQ4</accession>
<evidence type="ECO:0000313" key="2">
    <source>
        <dbReference type="Proteomes" id="UP000481033"/>
    </source>
</evidence>
<protein>
    <submittedName>
        <fullName evidence="1">Uncharacterized protein</fullName>
    </submittedName>
</protein>
<name>A0A6M0RGQ4_9CYAN</name>